<dbReference type="SUPFAM" id="SSF56300">
    <property type="entry name" value="Metallo-dependent phosphatases"/>
    <property type="match status" value="1"/>
</dbReference>
<organism evidence="4 5">
    <name type="scientific">Catenibacillus scindens</name>
    <dbReference type="NCBI Taxonomy" id="673271"/>
    <lineage>
        <taxon>Bacteria</taxon>
        <taxon>Bacillati</taxon>
        <taxon>Bacillota</taxon>
        <taxon>Clostridia</taxon>
        <taxon>Lachnospirales</taxon>
        <taxon>Lachnospiraceae</taxon>
        <taxon>Catenibacillus</taxon>
    </lineage>
</organism>
<reference evidence="4 5" key="1">
    <citation type="submission" date="2020-08" db="EMBL/GenBank/DDBJ databases">
        <title>Genomic Encyclopedia of Type Strains, Phase IV (KMG-IV): sequencing the most valuable type-strain genomes for metagenomic binning, comparative biology and taxonomic classification.</title>
        <authorList>
            <person name="Goeker M."/>
        </authorList>
    </citation>
    <scope>NUCLEOTIDE SEQUENCE [LARGE SCALE GENOMIC DNA]</scope>
    <source>
        <strain evidence="4 5">DSM 106146</strain>
    </source>
</reference>
<dbReference type="AlphaFoldDB" id="A0A7W8HAW1"/>
<protein>
    <recommendedName>
        <fullName evidence="3">Calcineurin-like phosphoesterase domain-containing protein</fullName>
    </recommendedName>
</protein>
<gene>
    <name evidence="4" type="ORF">HNP82_002127</name>
</gene>
<sequence>MAQSHGSRTGKGVWWNNRPWETPVVRTYTVKTSKVKRPVRCLHLSDLHCCWYGHRQSRLLKLIWALSPDLVCMTGDMLERKFWKEAAGDLMEPLAGAVPCFFVAGNHEFHFENYRAVKKYVSSLGVHVLEGSYGTVDISGAKIHICGVDDPINPDRKWKDELGAAARGCNGEDFSVLLTHRPELARIYSMFPFDLVLSGHAHGGQWRLPGLINGLYAPGQGIFPSYTGGAYKFGSQTQIVSRGLAYYTWIPRIFNPVEMGLIHILPK</sequence>
<evidence type="ECO:0000313" key="5">
    <source>
        <dbReference type="Proteomes" id="UP000543642"/>
    </source>
</evidence>
<dbReference type="PANTHER" id="PTHR31302">
    <property type="entry name" value="TRANSMEMBRANE PROTEIN WITH METALLOPHOSPHOESTERASE DOMAIN-RELATED"/>
    <property type="match status" value="1"/>
</dbReference>
<comment type="caution">
    <text evidence="4">The sequence shown here is derived from an EMBL/GenBank/DDBJ whole genome shotgun (WGS) entry which is preliminary data.</text>
</comment>
<keyword evidence="2" id="KW-0378">Hydrolase</keyword>
<evidence type="ECO:0000256" key="2">
    <source>
        <dbReference type="ARBA" id="ARBA00022801"/>
    </source>
</evidence>
<dbReference type="GO" id="GO:0009245">
    <property type="term" value="P:lipid A biosynthetic process"/>
    <property type="evidence" value="ECO:0007669"/>
    <property type="project" value="TreeGrafter"/>
</dbReference>
<dbReference type="EMBL" id="JACHFW010000008">
    <property type="protein sequence ID" value="MBB5264988.1"/>
    <property type="molecule type" value="Genomic_DNA"/>
</dbReference>
<name>A0A7W8HAW1_9FIRM</name>
<feature type="domain" description="Calcineurin-like phosphoesterase" evidence="3">
    <location>
        <begin position="40"/>
        <end position="203"/>
    </location>
</feature>
<dbReference type="RefSeq" id="WP_183774239.1">
    <property type="nucleotide sequence ID" value="NZ_JACHFW010000008.1"/>
</dbReference>
<accession>A0A7W8HAW1</accession>
<evidence type="ECO:0000259" key="3">
    <source>
        <dbReference type="Pfam" id="PF00149"/>
    </source>
</evidence>
<evidence type="ECO:0000256" key="1">
    <source>
        <dbReference type="ARBA" id="ARBA00022723"/>
    </source>
</evidence>
<dbReference type="InterPro" id="IPR051158">
    <property type="entry name" value="Metallophosphoesterase_sf"/>
</dbReference>
<dbReference type="GO" id="GO:0046872">
    <property type="term" value="F:metal ion binding"/>
    <property type="evidence" value="ECO:0007669"/>
    <property type="project" value="UniProtKB-KW"/>
</dbReference>
<dbReference type="PANTHER" id="PTHR31302:SF31">
    <property type="entry name" value="PHOSPHODIESTERASE YAEI"/>
    <property type="match status" value="1"/>
</dbReference>
<dbReference type="GO" id="GO:0016020">
    <property type="term" value="C:membrane"/>
    <property type="evidence" value="ECO:0007669"/>
    <property type="project" value="GOC"/>
</dbReference>
<keyword evidence="5" id="KW-1185">Reference proteome</keyword>
<proteinExistence type="predicted"/>
<dbReference type="InterPro" id="IPR029052">
    <property type="entry name" value="Metallo-depent_PP-like"/>
</dbReference>
<dbReference type="InterPro" id="IPR004843">
    <property type="entry name" value="Calcineurin-like_PHP"/>
</dbReference>
<dbReference type="Gene3D" id="3.60.21.10">
    <property type="match status" value="1"/>
</dbReference>
<evidence type="ECO:0000313" key="4">
    <source>
        <dbReference type="EMBL" id="MBB5264988.1"/>
    </source>
</evidence>
<dbReference type="Proteomes" id="UP000543642">
    <property type="component" value="Unassembled WGS sequence"/>
</dbReference>
<dbReference type="Pfam" id="PF00149">
    <property type="entry name" value="Metallophos"/>
    <property type="match status" value="1"/>
</dbReference>
<keyword evidence="1" id="KW-0479">Metal-binding</keyword>
<dbReference type="GO" id="GO:0008758">
    <property type="term" value="F:UDP-2,3-diacylglucosamine hydrolase activity"/>
    <property type="evidence" value="ECO:0007669"/>
    <property type="project" value="TreeGrafter"/>
</dbReference>